<keyword evidence="6" id="KW-1185">Reference proteome</keyword>
<sequence>MFTHLKKALCLAGCFAGMQSAYAAAIDVAAGSDLQQAIARANAGDTLRLAAGQYRGQIIVDKPLTIEGPEGGVAKIEGTRTGRTIEVSAPDVVLRRLTITRSGLSLPAMDAGVFLAQTALRAQVANNQILENSVGVYIHGAADSRVSGNRIVGDAKLRVNERGNGVTVWNAPGAQVTDNDISEGRDGIFSNTSTRNLYRNNRFTRLRYAVHYMYTNDSEVSGNVSDGNNIGYAIMFSERLKVADNIALNSRDQGLMLNYANHSSITGNVIDKAEKCVFIYNANHNTISGNHFENCEMGIHFTAAAEGNRIFNNAFINNQSQVKYVGTRYIEWSDGQRGNYWSDNSAFDLNGDGIADTAYRPNGIIDQIVWRAPVARLLLNSPAVSIVKWAQSQFPAILPGGVADSKPLMKPPANPTLNRYYQNQHKEHP</sequence>
<dbReference type="Gene3D" id="2.160.20.10">
    <property type="entry name" value="Single-stranded right-handed beta-helix, Pectin lyase-like"/>
    <property type="match status" value="2"/>
</dbReference>
<dbReference type="InterPro" id="IPR011050">
    <property type="entry name" value="Pectin_lyase_fold/virulence"/>
</dbReference>
<reference evidence="5" key="2">
    <citation type="submission" date="2021-12" db="EMBL/GenBank/DDBJ databases">
        <authorList>
            <person name="Veyrier F.J."/>
        </authorList>
    </citation>
    <scope>NUCLEOTIDE SEQUENCE</scope>
    <source>
        <strain evidence="5">1258/02</strain>
    </source>
</reference>
<dbReference type="NCBIfam" id="TIGR04247">
    <property type="entry name" value="NosD_copper_fam"/>
    <property type="match status" value="1"/>
</dbReference>
<dbReference type="InterPro" id="IPR026464">
    <property type="entry name" value="NosD_copper_fam"/>
</dbReference>
<dbReference type="InterPro" id="IPR012334">
    <property type="entry name" value="Pectin_lyas_fold"/>
</dbReference>
<dbReference type="NCBIfam" id="TIGR03804">
    <property type="entry name" value="para_beta_helix"/>
    <property type="match status" value="1"/>
</dbReference>
<feature type="domain" description="Carbohydrate-binding/sugar hydrolysis" evidence="3">
    <location>
        <begin position="197"/>
        <end position="367"/>
    </location>
</feature>
<name>A0AAE9KIB1_9NEIS</name>
<gene>
    <name evidence="4" type="ORF">EV680_10469</name>
    <name evidence="5" type="ORF">LVJ78_10350</name>
</gene>
<dbReference type="Proteomes" id="UP000294721">
    <property type="component" value="Unassembled WGS sequence"/>
</dbReference>
<dbReference type="Pfam" id="PF05048">
    <property type="entry name" value="NosD"/>
    <property type="match status" value="1"/>
</dbReference>
<dbReference type="InterPro" id="IPR007742">
    <property type="entry name" value="NosD_dom"/>
</dbReference>
<feature type="signal peptide" evidence="2">
    <location>
        <begin position="1"/>
        <end position="23"/>
    </location>
</feature>
<accession>A0AAE9KIB1</accession>
<dbReference type="SMART" id="SM00722">
    <property type="entry name" value="CASH"/>
    <property type="match status" value="2"/>
</dbReference>
<evidence type="ECO:0000256" key="2">
    <source>
        <dbReference type="SAM" id="SignalP"/>
    </source>
</evidence>
<dbReference type="KEGG" id="usu:LVJ78_10350"/>
<protein>
    <submittedName>
        <fullName evidence="4">Nitrous oxidase accessory protein</fullName>
    </submittedName>
    <submittedName>
        <fullName evidence="5">Nitrous oxide reductase family maturation protein NosD</fullName>
    </submittedName>
</protein>
<keyword evidence="2" id="KW-0732">Signal</keyword>
<organism evidence="5 7">
    <name type="scientific">Uruburuella suis</name>
    <dbReference type="NCBI Taxonomy" id="252130"/>
    <lineage>
        <taxon>Bacteria</taxon>
        <taxon>Pseudomonadati</taxon>
        <taxon>Pseudomonadota</taxon>
        <taxon>Betaproteobacteria</taxon>
        <taxon>Neisseriales</taxon>
        <taxon>Neisseriaceae</taxon>
        <taxon>Uruburuella</taxon>
    </lineage>
</organism>
<evidence type="ECO:0000313" key="6">
    <source>
        <dbReference type="Proteomes" id="UP000294721"/>
    </source>
</evidence>
<dbReference type="AlphaFoldDB" id="A0AAE9KIB1"/>
<evidence type="ECO:0000313" key="4">
    <source>
        <dbReference type="EMBL" id="TCP09204.1"/>
    </source>
</evidence>
<feature type="region of interest" description="Disordered" evidence="1">
    <location>
        <begin position="405"/>
        <end position="429"/>
    </location>
</feature>
<evidence type="ECO:0000259" key="3">
    <source>
        <dbReference type="SMART" id="SM00722"/>
    </source>
</evidence>
<dbReference type="Proteomes" id="UP000829756">
    <property type="component" value="Chromosome"/>
</dbReference>
<proteinExistence type="predicted"/>
<reference evidence="5" key="3">
    <citation type="journal article" date="2022" name="Res Sq">
        <title>Evolution of multicellular longitudinally dividing oral cavity symbionts (Neisseriaceae).</title>
        <authorList>
            <person name="Nyongesa S."/>
            <person name="Weber P."/>
            <person name="Bernet E."/>
            <person name="Pullido F."/>
            <person name="Nieckarz M."/>
            <person name="Delaby M."/>
            <person name="Nieves C."/>
            <person name="Viehboeck T."/>
            <person name="Krause N."/>
            <person name="Rivera-Millot A."/>
            <person name="Nakamura A."/>
            <person name="Vischer N."/>
            <person name="VanNieuwenhze M."/>
            <person name="Brun Y."/>
            <person name="Cava F."/>
            <person name="Bulgheresi S."/>
            <person name="Veyrier F."/>
        </authorList>
    </citation>
    <scope>NUCLEOTIDE SEQUENCE</scope>
    <source>
        <strain evidence="5">1258/02</strain>
    </source>
</reference>
<evidence type="ECO:0000313" key="5">
    <source>
        <dbReference type="EMBL" id="UOO79083.1"/>
    </source>
</evidence>
<dbReference type="InterPro" id="IPR022444">
    <property type="entry name" value="Cofactor-bd_rpt"/>
</dbReference>
<feature type="domain" description="Carbohydrate-binding/sugar hydrolysis" evidence="3">
    <location>
        <begin position="41"/>
        <end position="191"/>
    </location>
</feature>
<reference evidence="4 6" key="1">
    <citation type="submission" date="2019-03" db="EMBL/GenBank/DDBJ databases">
        <title>Genomic Encyclopedia of Type Strains, Phase IV (KMG-IV): sequencing the most valuable type-strain genomes for metagenomic binning, comparative biology and taxonomic classification.</title>
        <authorList>
            <person name="Goeker M."/>
        </authorList>
    </citation>
    <scope>NUCLEOTIDE SEQUENCE [LARGE SCALE GENOMIC DNA]</scope>
    <source>
        <strain evidence="4 6">DSM 17474</strain>
    </source>
</reference>
<dbReference type="SMART" id="SM00710">
    <property type="entry name" value="PbH1"/>
    <property type="match status" value="10"/>
</dbReference>
<dbReference type="InterPro" id="IPR006633">
    <property type="entry name" value="Carb-bd_sugar_hydrolysis-dom"/>
</dbReference>
<evidence type="ECO:0000313" key="7">
    <source>
        <dbReference type="Proteomes" id="UP000829756"/>
    </source>
</evidence>
<evidence type="ECO:0000256" key="1">
    <source>
        <dbReference type="SAM" id="MobiDB-lite"/>
    </source>
</evidence>
<dbReference type="EMBL" id="CP091507">
    <property type="protein sequence ID" value="UOO79083.1"/>
    <property type="molecule type" value="Genomic_DNA"/>
</dbReference>
<dbReference type="InterPro" id="IPR022441">
    <property type="entry name" value="Para_beta_helix_rpt-2"/>
</dbReference>
<feature type="chain" id="PRO_5042114311" evidence="2">
    <location>
        <begin position="24"/>
        <end position="429"/>
    </location>
</feature>
<dbReference type="EMBL" id="SLXE01000004">
    <property type="protein sequence ID" value="TCP09204.1"/>
    <property type="molecule type" value="Genomic_DNA"/>
</dbReference>
<dbReference type="RefSeq" id="WP_243650323.1">
    <property type="nucleotide sequence ID" value="NZ_CP091507.1"/>
</dbReference>
<dbReference type="InterPro" id="IPR006626">
    <property type="entry name" value="PbH1"/>
</dbReference>
<dbReference type="SUPFAM" id="SSF51126">
    <property type="entry name" value="Pectin lyase-like"/>
    <property type="match status" value="1"/>
</dbReference>
<dbReference type="NCBIfam" id="TIGR03807">
    <property type="entry name" value="RR_fam_repeat"/>
    <property type="match status" value="1"/>
</dbReference>